<dbReference type="GO" id="GO:0005886">
    <property type="term" value="C:plasma membrane"/>
    <property type="evidence" value="ECO:0007669"/>
    <property type="project" value="UniProtKB-SubCell"/>
</dbReference>
<name>B8GHB0_METPE</name>
<dbReference type="KEGG" id="mpl:Mpal_1173"/>
<dbReference type="eggNOG" id="arCOG02050">
    <property type="taxonomic scope" value="Archaea"/>
</dbReference>
<keyword evidence="4 5" id="KW-0472">Membrane</keyword>
<evidence type="ECO:0000256" key="5">
    <source>
        <dbReference type="RuleBase" id="RU363041"/>
    </source>
</evidence>
<evidence type="ECO:0000313" key="7">
    <source>
        <dbReference type="Proteomes" id="UP000002457"/>
    </source>
</evidence>
<dbReference type="GeneID" id="7270440"/>
<feature type="transmembrane region" description="Helical" evidence="5">
    <location>
        <begin position="248"/>
        <end position="266"/>
    </location>
</feature>
<dbReference type="PANTHER" id="PTHR43701:SF2">
    <property type="entry name" value="MEMBRANE TRANSPORTER PROTEIN YJNA-RELATED"/>
    <property type="match status" value="1"/>
</dbReference>
<gene>
    <name evidence="6" type="ordered locus">Mpal_1173</name>
</gene>
<dbReference type="AlphaFoldDB" id="B8GHB0"/>
<sequence>MFGYSIAFFIAGGIGLIASIIGMGGGFLYVPTLTLLFGLDQKTAVGTSLAAMIFSSSTATLIYWRQKKILITLAALLTLPAMIFSMLGSLITVYFDARILVILFALVLILMSLQMLVPSLCFVPAITWGPSIAINPSVSREHSKPIRVPCIHLVIWGAMGGLVSGITGTSGGALFVPALVVLGVPIHLAVATSLLTIIPTSITGAATHIALGNISLPYVVVYGAGAVLGAFAGASLAPRIQADHIKRVFGILLISIALLMIQQKILG</sequence>
<reference evidence="6 7" key="1">
    <citation type="journal article" date="2015" name="Genome Announc.">
        <title>Complete Genome Sequence of Methanosphaerula palustris E1-9CT, a Hydrogenotrophic Methanogen Isolated from a Minerotrophic Fen Peatland.</title>
        <authorList>
            <person name="Cadillo-Quiroz H."/>
            <person name="Browne P."/>
            <person name="Kyrpides N."/>
            <person name="Woyke T."/>
            <person name="Goodwin L."/>
            <person name="Detter C."/>
            <person name="Yavitt J.B."/>
            <person name="Zinder S.H."/>
        </authorList>
    </citation>
    <scope>NUCLEOTIDE SEQUENCE [LARGE SCALE GENOMIC DNA]</scope>
    <source>
        <strain evidence="7">ATCC BAA-1556 / DSM 19958 / E1-9c</strain>
    </source>
</reference>
<feature type="transmembrane region" description="Helical" evidence="5">
    <location>
        <begin position="43"/>
        <end position="64"/>
    </location>
</feature>
<dbReference type="InterPro" id="IPR002781">
    <property type="entry name" value="TM_pro_TauE-like"/>
</dbReference>
<accession>B8GHB0</accession>
<feature type="transmembrane region" description="Helical" evidence="5">
    <location>
        <begin position="102"/>
        <end position="126"/>
    </location>
</feature>
<evidence type="ECO:0000256" key="3">
    <source>
        <dbReference type="ARBA" id="ARBA00022989"/>
    </source>
</evidence>
<dbReference type="InterPro" id="IPR051598">
    <property type="entry name" value="TSUP/Inactive_protease-like"/>
</dbReference>
<feature type="transmembrane region" description="Helical" evidence="5">
    <location>
        <begin position="146"/>
        <end position="166"/>
    </location>
</feature>
<keyword evidence="7" id="KW-1185">Reference proteome</keyword>
<dbReference type="Proteomes" id="UP000002457">
    <property type="component" value="Chromosome"/>
</dbReference>
<feature type="transmembrane region" description="Helical" evidence="5">
    <location>
        <begin position="70"/>
        <end position="95"/>
    </location>
</feature>
<dbReference type="HOGENOM" id="CLU_045498_5_3_2"/>
<comment type="subcellular location">
    <subcellularLocation>
        <location evidence="5">Cell membrane</location>
        <topology evidence="5">Multi-pass membrane protein</topology>
    </subcellularLocation>
    <subcellularLocation>
        <location evidence="1">Membrane</location>
        <topology evidence="1">Multi-pass membrane protein</topology>
    </subcellularLocation>
</comment>
<keyword evidence="3 5" id="KW-1133">Transmembrane helix</keyword>
<evidence type="ECO:0000256" key="4">
    <source>
        <dbReference type="ARBA" id="ARBA00023136"/>
    </source>
</evidence>
<organism evidence="6 7">
    <name type="scientific">Methanosphaerula palustris (strain ATCC BAA-1556 / DSM 19958 / E1-9c)</name>
    <dbReference type="NCBI Taxonomy" id="521011"/>
    <lineage>
        <taxon>Archaea</taxon>
        <taxon>Methanobacteriati</taxon>
        <taxon>Methanobacteriota</taxon>
        <taxon>Stenosarchaea group</taxon>
        <taxon>Methanomicrobia</taxon>
        <taxon>Methanomicrobiales</taxon>
        <taxon>Methanoregulaceae</taxon>
        <taxon>Methanosphaerula</taxon>
    </lineage>
</organism>
<evidence type="ECO:0000313" key="6">
    <source>
        <dbReference type="EMBL" id="ACL16515.1"/>
    </source>
</evidence>
<evidence type="ECO:0000256" key="2">
    <source>
        <dbReference type="ARBA" id="ARBA00022692"/>
    </source>
</evidence>
<comment type="similarity">
    <text evidence="5">Belongs to the 4-toluene sulfonate uptake permease (TSUP) (TC 2.A.102) family.</text>
</comment>
<dbReference type="RefSeq" id="WP_012617834.1">
    <property type="nucleotide sequence ID" value="NC_011832.1"/>
</dbReference>
<keyword evidence="2 5" id="KW-0812">Transmembrane</keyword>
<evidence type="ECO:0000256" key="1">
    <source>
        <dbReference type="ARBA" id="ARBA00004141"/>
    </source>
</evidence>
<protein>
    <recommendedName>
        <fullName evidence="5">Probable membrane transporter protein</fullName>
    </recommendedName>
</protein>
<feature type="transmembrane region" description="Helical" evidence="5">
    <location>
        <begin position="218"/>
        <end position="236"/>
    </location>
</feature>
<keyword evidence="5" id="KW-1003">Cell membrane</keyword>
<dbReference type="Pfam" id="PF01925">
    <property type="entry name" value="TauE"/>
    <property type="match status" value="1"/>
</dbReference>
<proteinExistence type="inferred from homology"/>
<feature type="transmembrane region" description="Helical" evidence="5">
    <location>
        <begin position="6"/>
        <end position="31"/>
    </location>
</feature>
<dbReference type="STRING" id="521011.Mpal_1173"/>
<dbReference type="EMBL" id="CP001338">
    <property type="protein sequence ID" value="ACL16515.1"/>
    <property type="molecule type" value="Genomic_DNA"/>
</dbReference>
<dbReference type="PANTHER" id="PTHR43701">
    <property type="entry name" value="MEMBRANE TRANSPORTER PROTEIN MJ0441-RELATED"/>
    <property type="match status" value="1"/>
</dbReference>
<feature type="transmembrane region" description="Helical" evidence="5">
    <location>
        <begin position="173"/>
        <end position="198"/>
    </location>
</feature>